<dbReference type="SUPFAM" id="SSF56553">
    <property type="entry name" value="Insert subdomain of RNA polymerase alpha subunit"/>
    <property type="match status" value="1"/>
</dbReference>
<evidence type="ECO:0000259" key="12">
    <source>
        <dbReference type="SMART" id="SM00662"/>
    </source>
</evidence>
<dbReference type="Pfam" id="PF01193">
    <property type="entry name" value="RNA_pol_L"/>
    <property type="match status" value="1"/>
</dbReference>
<comment type="domain">
    <text evidence="11">The N-terminal domain is essential for RNAP assembly and basal transcription, whereas the C-terminal domain is involved in interaction with transcriptional regulators and with upstream promoter elements.</text>
</comment>
<dbReference type="SUPFAM" id="SSF55257">
    <property type="entry name" value="RBP11-like subunits of RNA polymerase"/>
    <property type="match status" value="1"/>
</dbReference>
<dbReference type="GO" id="GO:0003899">
    <property type="term" value="F:DNA-directed RNA polymerase activity"/>
    <property type="evidence" value="ECO:0007669"/>
    <property type="project" value="UniProtKB-UniRule"/>
</dbReference>
<proteinExistence type="inferred from homology"/>
<dbReference type="AlphaFoldDB" id="A0A837IFT6"/>
<dbReference type="HAMAP" id="MF_00059">
    <property type="entry name" value="RNApol_bact_RpoA"/>
    <property type="match status" value="1"/>
</dbReference>
<evidence type="ECO:0000256" key="7">
    <source>
        <dbReference type="ARBA" id="ARBA00023163"/>
    </source>
</evidence>
<dbReference type="NCBIfam" id="TIGR02027">
    <property type="entry name" value="rpoA"/>
    <property type="match status" value="1"/>
</dbReference>
<organism evidence="13 14">
    <name type="scientific">Candidatus Collierbacteria bacterium GW2011_GWB2_45_17</name>
    <dbReference type="NCBI Taxonomy" id="1618388"/>
    <lineage>
        <taxon>Bacteria</taxon>
        <taxon>Candidatus Collieribacteriota</taxon>
    </lineage>
</organism>
<evidence type="ECO:0000256" key="5">
    <source>
        <dbReference type="ARBA" id="ARBA00022679"/>
    </source>
</evidence>
<name>A0A837IFT6_9BACT</name>
<evidence type="ECO:0000256" key="6">
    <source>
        <dbReference type="ARBA" id="ARBA00022695"/>
    </source>
</evidence>
<accession>A0A837IFT6</accession>
<dbReference type="GO" id="GO:0005737">
    <property type="term" value="C:cytoplasm"/>
    <property type="evidence" value="ECO:0007669"/>
    <property type="project" value="UniProtKB-ARBA"/>
</dbReference>
<dbReference type="CDD" id="cd06928">
    <property type="entry name" value="RNAP_alpha_NTD"/>
    <property type="match status" value="1"/>
</dbReference>
<dbReference type="GO" id="GO:0000428">
    <property type="term" value="C:DNA-directed RNA polymerase complex"/>
    <property type="evidence" value="ECO:0007669"/>
    <property type="project" value="UniProtKB-KW"/>
</dbReference>
<dbReference type="GO" id="GO:0046983">
    <property type="term" value="F:protein dimerization activity"/>
    <property type="evidence" value="ECO:0007669"/>
    <property type="project" value="InterPro"/>
</dbReference>
<evidence type="ECO:0000256" key="8">
    <source>
        <dbReference type="ARBA" id="ARBA00032524"/>
    </source>
</evidence>
<comment type="subunit">
    <text evidence="11">Homodimer. The RNAP catalytic core consists of 2 alpha, 1 beta, 1 beta' and 1 omega subunit. When a sigma factor is associated with the core the holoenzyme is formed, which can initiate transcription.</text>
</comment>
<dbReference type="InterPro" id="IPR011262">
    <property type="entry name" value="DNA-dir_RNA_pol_insert"/>
</dbReference>
<comment type="catalytic activity">
    <reaction evidence="10 11">
        <text>RNA(n) + a ribonucleoside 5'-triphosphate = RNA(n+1) + diphosphate</text>
        <dbReference type="Rhea" id="RHEA:21248"/>
        <dbReference type="Rhea" id="RHEA-COMP:14527"/>
        <dbReference type="Rhea" id="RHEA-COMP:17342"/>
        <dbReference type="ChEBI" id="CHEBI:33019"/>
        <dbReference type="ChEBI" id="CHEBI:61557"/>
        <dbReference type="ChEBI" id="CHEBI:140395"/>
        <dbReference type="EC" id="2.7.7.6"/>
    </reaction>
</comment>
<evidence type="ECO:0000256" key="1">
    <source>
        <dbReference type="ARBA" id="ARBA00007123"/>
    </source>
</evidence>
<dbReference type="Pfam" id="PF03118">
    <property type="entry name" value="RNA_pol_A_CTD"/>
    <property type="match status" value="1"/>
</dbReference>
<dbReference type="InterPro" id="IPR036603">
    <property type="entry name" value="RBP11-like"/>
</dbReference>
<dbReference type="Gene3D" id="1.10.150.20">
    <property type="entry name" value="5' to 3' exonuclease, C-terminal subdomain"/>
    <property type="match status" value="1"/>
</dbReference>
<evidence type="ECO:0000256" key="10">
    <source>
        <dbReference type="ARBA" id="ARBA00048552"/>
    </source>
</evidence>
<dbReference type="InterPro" id="IPR011773">
    <property type="entry name" value="DNA-dir_RpoA"/>
</dbReference>
<feature type="region of interest" description="Alpha C-terminal domain (alpha-CTD)" evidence="11">
    <location>
        <begin position="237"/>
        <end position="300"/>
    </location>
</feature>
<comment type="caution">
    <text evidence="13">The sequence shown here is derived from an EMBL/GenBank/DDBJ whole genome shotgun (WGS) entry which is preliminary data.</text>
</comment>
<comment type="function">
    <text evidence="11">DNA-dependent RNA polymerase catalyzes the transcription of DNA into RNA using the four ribonucleoside triphosphates as substrates.</text>
</comment>
<keyword evidence="6 11" id="KW-0548">Nucleotidyltransferase</keyword>
<dbReference type="GO" id="GO:0003677">
    <property type="term" value="F:DNA binding"/>
    <property type="evidence" value="ECO:0007669"/>
    <property type="project" value="UniProtKB-UniRule"/>
</dbReference>
<dbReference type="InterPro" id="IPR036643">
    <property type="entry name" value="RNApol_insert_sf"/>
</dbReference>
<gene>
    <name evidence="11" type="primary">rpoA</name>
    <name evidence="13" type="ORF">UX01_C0001G0083</name>
</gene>
<dbReference type="SUPFAM" id="SSF47789">
    <property type="entry name" value="C-terminal domain of RNA polymerase alpha subunit"/>
    <property type="match status" value="1"/>
</dbReference>
<feature type="region of interest" description="Alpha N-terminal domain (alpha-NTD)" evidence="11">
    <location>
        <begin position="1"/>
        <end position="222"/>
    </location>
</feature>
<dbReference type="Proteomes" id="UP000034078">
    <property type="component" value="Unassembled WGS sequence"/>
</dbReference>
<dbReference type="InterPro" id="IPR011260">
    <property type="entry name" value="RNAP_asu_C"/>
</dbReference>
<feature type="domain" description="DNA-directed RNA polymerase RpoA/D/Rpb3-type" evidence="12">
    <location>
        <begin position="17"/>
        <end position="223"/>
    </location>
</feature>
<dbReference type="EMBL" id="LCKO01000001">
    <property type="protein sequence ID" value="KKU01239.1"/>
    <property type="molecule type" value="Genomic_DNA"/>
</dbReference>
<evidence type="ECO:0000256" key="3">
    <source>
        <dbReference type="ARBA" id="ARBA00015972"/>
    </source>
</evidence>
<dbReference type="InterPro" id="IPR011263">
    <property type="entry name" value="DNA-dir_RNA_pol_RpoA/D/Rpb3"/>
</dbReference>
<keyword evidence="7 11" id="KW-0804">Transcription</keyword>
<sequence>MLEPNFKITLKDKEINSAEVIIEPLPQNFGHTMGNALRRVLLTSLEGGAAVRVKIDGVSHQFSTLTGLKEDILEFVLNLKTLNFFVDSDEPVDIKLKATGIKVVKASDLDLPSNVTIANSGTVLANLTSPKSKLSAVITVSRGMGYVGSEDNATNEIGVIPLDASFSPVIKANYTVEAARVGRSSNYDKVRLSLTTDGTITPEEAVRSAARILTGFYDYVNSAEAYVIEKKSSHEATTAGFVDDLDLPTRVLNALKKAGFNKLADLKTLTLADLRKVKNLGEKSAIQVVEKAGEKGIDII</sequence>
<dbReference type="Gene3D" id="2.170.120.12">
    <property type="entry name" value="DNA-directed RNA polymerase, insert domain"/>
    <property type="match status" value="1"/>
</dbReference>
<protein>
    <recommendedName>
        <fullName evidence="3 11">DNA-directed RNA polymerase subunit alpha</fullName>
        <shortName evidence="11">RNAP subunit alpha</shortName>
        <ecNumber evidence="2 11">2.7.7.6</ecNumber>
    </recommendedName>
    <alternativeName>
        <fullName evidence="9 11">RNA polymerase subunit alpha</fullName>
    </alternativeName>
    <alternativeName>
        <fullName evidence="8 11">Transcriptase subunit alpha</fullName>
    </alternativeName>
</protein>
<dbReference type="SMART" id="SM00662">
    <property type="entry name" value="RPOLD"/>
    <property type="match status" value="1"/>
</dbReference>
<dbReference type="EC" id="2.7.7.6" evidence="2 11"/>
<dbReference type="FunFam" id="2.170.120.12:FF:000001">
    <property type="entry name" value="DNA-directed RNA polymerase subunit alpha"/>
    <property type="match status" value="1"/>
</dbReference>
<dbReference type="GO" id="GO:0006351">
    <property type="term" value="P:DNA-templated transcription"/>
    <property type="evidence" value="ECO:0007669"/>
    <property type="project" value="UniProtKB-UniRule"/>
</dbReference>
<reference evidence="13 14" key="1">
    <citation type="journal article" date="2015" name="Nature">
        <title>rRNA introns, odd ribosomes, and small enigmatic genomes across a large radiation of phyla.</title>
        <authorList>
            <person name="Brown C.T."/>
            <person name="Hug L.A."/>
            <person name="Thomas B.C."/>
            <person name="Sharon I."/>
            <person name="Castelle C.J."/>
            <person name="Singh A."/>
            <person name="Wilkins M.J."/>
            <person name="Williams K.H."/>
            <person name="Banfield J.F."/>
        </authorList>
    </citation>
    <scope>NUCLEOTIDE SEQUENCE [LARGE SCALE GENOMIC DNA]</scope>
</reference>
<dbReference type="Gene3D" id="3.30.1360.10">
    <property type="entry name" value="RNA polymerase, RBP11-like subunit"/>
    <property type="match status" value="1"/>
</dbReference>
<keyword evidence="5 11" id="KW-0808">Transferase</keyword>
<evidence type="ECO:0000313" key="14">
    <source>
        <dbReference type="Proteomes" id="UP000034078"/>
    </source>
</evidence>
<evidence type="ECO:0000256" key="4">
    <source>
        <dbReference type="ARBA" id="ARBA00022478"/>
    </source>
</evidence>
<comment type="similarity">
    <text evidence="1 11">Belongs to the RNA polymerase alpha chain family.</text>
</comment>
<evidence type="ECO:0000313" key="13">
    <source>
        <dbReference type="EMBL" id="KKU01239.1"/>
    </source>
</evidence>
<dbReference type="Pfam" id="PF01000">
    <property type="entry name" value="RNA_pol_A_bac"/>
    <property type="match status" value="1"/>
</dbReference>
<evidence type="ECO:0000256" key="2">
    <source>
        <dbReference type="ARBA" id="ARBA00012418"/>
    </source>
</evidence>
<keyword evidence="4 11" id="KW-0240">DNA-directed RNA polymerase</keyword>
<evidence type="ECO:0000256" key="9">
    <source>
        <dbReference type="ARBA" id="ARBA00033070"/>
    </source>
</evidence>
<evidence type="ECO:0000256" key="11">
    <source>
        <dbReference type="HAMAP-Rule" id="MF_00059"/>
    </source>
</evidence>